<reference evidence="1 2" key="1">
    <citation type="journal article" date="2018" name="Elife">
        <title>Discovery and characterization of a prevalent human gut bacterial enzyme sufficient for the inactivation of a family of plant toxins.</title>
        <authorList>
            <person name="Koppel N."/>
            <person name="Bisanz J.E."/>
            <person name="Pandelia M.E."/>
            <person name="Turnbaugh P.J."/>
            <person name="Balskus E.P."/>
        </authorList>
    </citation>
    <scope>NUCLEOTIDE SEQUENCE [LARGE SCALE GENOMIC DNA]</scope>
    <source>
        <strain evidence="1 2">3C</strain>
    </source>
</reference>
<dbReference type="RefSeq" id="WP_015538895.1">
    <property type="nucleotide sequence ID" value="NZ_CABMMS010000007.1"/>
</dbReference>
<comment type="caution">
    <text evidence="1">The sequence shown here is derived from an EMBL/GenBank/DDBJ whole genome shotgun (WGS) entry which is preliminary data.</text>
</comment>
<dbReference type="EMBL" id="PPTS01000007">
    <property type="protein sequence ID" value="RDB63628.1"/>
    <property type="molecule type" value="Genomic_DNA"/>
</dbReference>
<dbReference type="Proteomes" id="UP000254000">
    <property type="component" value="Unassembled WGS sequence"/>
</dbReference>
<sequence>MEKTAFLDALVEEGLGYLKTSDAVEAGVSRAFVGDYVRANGMERVAKGLYRAQDAWDDGMFVLQTRYPGAVFSHETALFLLGLTDREPDRYSITLKAGASSSNLAREGVRVHKVNSELFSLGVIEIQTPFGHTVRVYNAERTVCDIVRKRRFVEAQELQGALKSYVRRKGKDIPLLMRYAKALSVEKVLSRYLEVLL</sequence>
<dbReference type="GeneID" id="78360470"/>
<evidence type="ECO:0000313" key="2">
    <source>
        <dbReference type="Proteomes" id="UP000254000"/>
    </source>
</evidence>
<dbReference type="AlphaFoldDB" id="A0A369LZP1"/>
<name>A0A369LZP1_9ACTN</name>
<proteinExistence type="predicted"/>
<organism evidence="1 2">
    <name type="scientific">Gordonibacter pamelaeae</name>
    <dbReference type="NCBI Taxonomy" id="471189"/>
    <lineage>
        <taxon>Bacteria</taxon>
        <taxon>Bacillati</taxon>
        <taxon>Actinomycetota</taxon>
        <taxon>Coriobacteriia</taxon>
        <taxon>Eggerthellales</taxon>
        <taxon>Eggerthellaceae</taxon>
        <taxon>Gordonibacter</taxon>
    </lineage>
</organism>
<evidence type="ECO:0000313" key="1">
    <source>
        <dbReference type="EMBL" id="RDB63628.1"/>
    </source>
</evidence>
<protein>
    <submittedName>
        <fullName evidence="1">Abortive phage infection protein</fullName>
    </submittedName>
</protein>
<dbReference type="OrthoDB" id="9801429at2"/>
<keyword evidence="2" id="KW-1185">Reference proteome</keyword>
<accession>A0A369LZP1</accession>
<gene>
    <name evidence="1" type="ORF">C1877_12275</name>
</gene>